<dbReference type="NCBIfam" id="NF041366">
    <property type="entry name" value="GntA_guanitoxin"/>
    <property type="match status" value="1"/>
</dbReference>
<protein>
    <submittedName>
        <fullName evidence="1">Guanitoxin biosynthesis heme-dependent pre-guanitoxin N-hydroxylase GntA</fullName>
    </submittedName>
</protein>
<reference evidence="1 2" key="1">
    <citation type="submission" date="2023-11" db="EMBL/GenBank/DDBJ databases">
        <authorList>
            <person name="Bao R."/>
        </authorList>
    </citation>
    <scope>NUCLEOTIDE SEQUENCE [LARGE SCALE GENOMIC DNA]</scope>
    <source>
        <strain evidence="1 2">PJ23</strain>
    </source>
</reference>
<dbReference type="InterPro" id="IPR014988">
    <property type="entry name" value="Uncharacterised_YqcI/YcgG"/>
</dbReference>
<proteinExistence type="predicted"/>
<dbReference type="RefSeq" id="WP_319845400.1">
    <property type="nucleotide sequence ID" value="NZ_JAXAFJ010000010.1"/>
</dbReference>
<sequence length="228" mass="25741">MTDKNNPLAERFRQFVRDPSFSCVGAKSALAKDQMEVISARDITSGWDDLRLYPQLFELAQRYRADPTLFQSLIVVFDGPTGLSEAEFEEHLWARLQSLADKDAWRGVPYDADVDADPQSPHFSFSVGGEAFFVVGLHPNASRPARRFESPAIVFNIRRQFEMLREQGRYERLRESILKRDLALAGTPNPMIARHGEASAARQYSGRAVANDWTCPFHAPHKDLADAS</sequence>
<evidence type="ECO:0000313" key="2">
    <source>
        <dbReference type="Proteomes" id="UP001274321"/>
    </source>
</evidence>
<dbReference type="PANTHER" id="PTHR40045">
    <property type="entry name" value="YCGG FAMILY PROTEIN"/>
    <property type="match status" value="1"/>
</dbReference>
<organism evidence="1 2">
    <name type="scientific">Terrihabitans rhizophilus</name>
    <dbReference type="NCBI Taxonomy" id="3092662"/>
    <lineage>
        <taxon>Bacteria</taxon>
        <taxon>Pseudomonadati</taxon>
        <taxon>Pseudomonadota</taxon>
        <taxon>Alphaproteobacteria</taxon>
        <taxon>Hyphomicrobiales</taxon>
        <taxon>Terrihabitans</taxon>
    </lineage>
</organism>
<name>A0ABU4RUH5_9HYPH</name>
<gene>
    <name evidence="1" type="primary">gntA</name>
    <name evidence="1" type="ORF">SCD90_14450</name>
</gene>
<dbReference type="Proteomes" id="UP001274321">
    <property type="component" value="Unassembled WGS sequence"/>
</dbReference>
<dbReference type="EMBL" id="JAXAFJ010000010">
    <property type="protein sequence ID" value="MDX6807270.1"/>
    <property type="molecule type" value="Genomic_DNA"/>
</dbReference>
<keyword evidence="2" id="KW-1185">Reference proteome</keyword>
<accession>A0ABU4RUH5</accession>
<dbReference type="Pfam" id="PF08892">
    <property type="entry name" value="YqcI_YcgG"/>
    <property type="match status" value="1"/>
</dbReference>
<comment type="caution">
    <text evidence="1">The sequence shown here is derived from an EMBL/GenBank/DDBJ whole genome shotgun (WGS) entry which is preliminary data.</text>
</comment>
<evidence type="ECO:0000313" key="1">
    <source>
        <dbReference type="EMBL" id="MDX6807270.1"/>
    </source>
</evidence>
<dbReference type="PANTHER" id="PTHR40045:SF1">
    <property type="entry name" value="YQCI_YCGG FAMILY PROTEIN"/>
    <property type="match status" value="1"/>
</dbReference>